<dbReference type="PANTHER" id="PTHR12843">
    <property type="entry name" value="PROTEIN-LYSINE N-METHYLTRANSFERASE METTL10"/>
    <property type="match status" value="1"/>
</dbReference>
<feature type="domain" description="Methyltransferase" evidence="6">
    <location>
        <begin position="58"/>
        <end position="190"/>
    </location>
</feature>
<keyword evidence="4 5" id="KW-0949">S-adenosyl-L-methionine</keyword>
<dbReference type="HAMAP" id="MF_03188">
    <property type="entry name" value="Methyltr_EFM4"/>
    <property type="match status" value="1"/>
</dbReference>
<dbReference type="InterPro" id="IPR029063">
    <property type="entry name" value="SAM-dependent_MTases_sf"/>
</dbReference>
<evidence type="ECO:0000313" key="8">
    <source>
        <dbReference type="Proteomes" id="UP001497382"/>
    </source>
</evidence>
<comment type="caution">
    <text evidence="7">The sequence shown here is derived from an EMBL/GenBank/DDBJ whole genome shotgun (WGS) entry which is preliminary data.</text>
</comment>
<dbReference type="EMBL" id="CAXIEN010000684">
    <property type="protein sequence ID" value="CAL1301405.1"/>
    <property type="molecule type" value="Genomic_DNA"/>
</dbReference>
<organism evidence="7 8">
    <name type="scientific">Larinioides sclopetarius</name>
    <dbReference type="NCBI Taxonomy" id="280406"/>
    <lineage>
        <taxon>Eukaryota</taxon>
        <taxon>Metazoa</taxon>
        <taxon>Ecdysozoa</taxon>
        <taxon>Arthropoda</taxon>
        <taxon>Chelicerata</taxon>
        <taxon>Arachnida</taxon>
        <taxon>Araneae</taxon>
        <taxon>Araneomorphae</taxon>
        <taxon>Entelegynae</taxon>
        <taxon>Araneoidea</taxon>
        <taxon>Araneidae</taxon>
        <taxon>Larinioides</taxon>
    </lineage>
</organism>
<dbReference type="InterPro" id="IPR025714">
    <property type="entry name" value="Methyltranfer_dom"/>
</dbReference>
<comment type="subcellular location">
    <subcellularLocation>
        <location evidence="5">Cytoplasm</location>
    </subcellularLocation>
</comment>
<dbReference type="Proteomes" id="UP001497382">
    <property type="component" value="Unassembled WGS sequence"/>
</dbReference>
<dbReference type="GO" id="GO:0005737">
    <property type="term" value="C:cytoplasm"/>
    <property type="evidence" value="ECO:0007669"/>
    <property type="project" value="UniProtKB-SubCell"/>
</dbReference>
<keyword evidence="3 5" id="KW-0808">Transferase</keyword>
<comment type="similarity">
    <text evidence="5">Belongs to the class I-like SAM-binding methyltransferase superfamily. EFM4 family.</text>
</comment>
<keyword evidence="1 5" id="KW-0963">Cytoplasm</keyword>
<evidence type="ECO:0000313" key="7">
    <source>
        <dbReference type="EMBL" id="CAL1301405.1"/>
    </source>
</evidence>
<dbReference type="PANTHER" id="PTHR12843:SF5">
    <property type="entry name" value="EEF1A LYSINE METHYLTRANSFERASE 2"/>
    <property type="match status" value="1"/>
</dbReference>
<accession>A0AAV2BYQ1</accession>
<gene>
    <name evidence="7" type="ORF">LARSCL_LOCUS22501</name>
</gene>
<evidence type="ECO:0000256" key="4">
    <source>
        <dbReference type="ARBA" id="ARBA00022691"/>
    </source>
</evidence>
<dbReference type="EC" id="2.1.1.-" evidence="5"/>
<dbReference type="GO" id="GO:0032259">
    <property type="term" value="P:methylation"/>
    <property type="evidence" value="ECO:0007669"/>
    <property type="project" value="UniProtKB-KW"/>
</dbReference>
<evidence type="ECO:0000256" key="5">
    <source>
        <dbReference type="HAMAP-Rule" id="MF_03188"/>
    </source>
</evidence>
<comment type="function">
    <text evidence="5">S-adenosyl-L-methionine-dependent protein-lysine N-methyltransferase that methylates elongation factor 1-alpha.</text>
</comment>
<reference evidence="7 8" key="1">
    <citation type="submission" date="2024-04" db="EMBL/GenBank/DDBJ databases">
        <authorList>
            <person name="Rising A."/>
            <person name="Reimegard J."/>
            <person name="Sonavane S."/>
            <person name="Akerstrom W."/>
            <person name="Nylinder S."/>
            <person name="Hedman E."/>
            <person name="Kallberg Y."/>
        </authorList>
    </citation>
    <scope>NUCLEOTIDE SEQUENCE [LARGE SCALE GENOMIC DNA]</scope>
</reference>
<evidence type="ECO:0000256" key="2">
    <source>
        <dbReference type="ARBA" id="ARBA00022603"/>
    </source>
</evidence>
<evidence type="ECO:0000256" key="3">
    <source>
        <dbReference type="ARBA" id="ARBA00022679"/>
    </source>
</evidence>
<dbReference type="Gene3D" id="3.40.50.150">
    <property type="entry name" value="Vaccinia Virus protein VP39"/>
    <property type="match status" value="1"/>
</dbReference>
<sequence length="220" mass="25136">MEELSPSSSCELGKKEYWDQFYSTELENFEDHGDTGDIWFGKKNLERIVNWLVKNKIEKSAPILDVGCGNGMTLISLARSGYENLTGVDYSEEAIQLAKKIAENKNVKVNLEALDFLNPNDQSKFCSTDFHVIIDKGTYDAICLDVEHIEEKRRLYIHQILNLLSSNGYFILFSCNWTKDELQQHFRDFCLHDEIDIPSISFGGKTGQTITALVMKKIHA</sequence>
<dbReference type="CDD" id="cd02440">
    <property type="entry name" value="AdoMet_MTases"/>
    <property type="match status" value="1"/>
</dbReference>
<dbReference type="SUPFAM" id="SSF53335">
    <property type="entry name" value="S-adenosyl-L-methionine-dependent methyltransferases"/>
    <property type="match status" value="1"/>
</dbReference>
<dbReference type="AlphaFoldDB" id="A0AAV2BYQ1"/>
<dbReference type="Pfam" id="PF13847">
    <property type="entry name" value="Methyltransf_31"/>
    <property type="match status" value="1"/>
</dbReference>
<evidence type="ECO:0000259" key="6">
    <source>
        <dbReference type="Pfam" id="PF13847"/>
    </source>
</evidence>
<dbReference type="GO" id="GO:0016279">
    <property type="term" value="F:protein-lysine N-methyltransferase activity"/>
    <property type="evidence" value="ECO:0007669"/>
    <property type="project" value="UniProtKB-UniRule"/>
</dbReference>
<evidence type="ECO:0000256" key="1">
    <source>
        <dbReference type="ARBA" id="ARBA00022490"/>
    </source>
</evidence>
<dbReference type="InterPro" id="IPR026635">
    <property type="entry name" value="Efm4/METTL10"/>
</dbReference>
<keyword evidence="8" id="KW-1185">Reference proteome</keyword>
<name>A0AAV2BYQ1_9ARAC</name>
<protein>
    <recommendedName>
        <fullName evidence="5">Protein-lysine N-methyltransferase LARSCL_LOCUS22501</fullName>
        <ecNumber evidence="5">2.1.1.-</ecNumber>
    </recommendedName>
</protein>
<proteinExistence type="inferred from homology"/>
<keyword evidence="2 5" id="KW-0489">Methyltransferase</keyword>